<dbReference type="Proteomes" id="UP000554286">
    <property type="component" value="Unassembled WGS sequence"/>
</dbReference>
<evidence type="ECO:0000259" key="7">
    <source>
        <dbReference type="PROSITE" id="PS51724"/>
    </source>
</evidence>
<dbReference type="InterPro" id="IPR036908">
    <property type="entry name" value="RlpA-like_sf"/>
</dbReference>
<dbReference type="GO" id="GO:0008932">
    <property type="term" value="F:lytic endotransglycosylase activity"/>
    <property type="evidence" value="ECO:0007669"/>
    <property type="project" value="UniProtKB-UniRule"/>
</dbReference>
<evidence type="ECO:0000256" key="2">
    <source>
        <dbReference type="ARBA" id="ARBA00023239"/>
    </source>
</evidence>
<keyword evidence="2 4" id="KW-0456">Lyase</keyword>
<keyword evidence="6" id="KW-1133">Transmembrane helix</keyword>
<dbReference type="PANTHER" id="PTHR34183:SF1">
    <property type="entry name" value="ENDOLYTIC PEPTIDOGLYCAN TRANSGLYCOSYLASE RLPA"/>
    <property type="match status" value="1"/>
</dbReference>
<reference evidence="8 9" key="1">
    <citation type="submission" date="2020-08" db="EMBL/GenBank/DDBJ databases">
        <title>Genome sequencing of Purple Non-Sulfur Bacteria from various extreme environments.</title>
        <authorList>
            <person name="Mayer M."/>
        </authorList>
    </citation>
    <scope>NUCLEOTIDE SEQUENCE [LARGE SCALE GENOMIC DNA]</scope>
    <source>
        <strain evidence="8 9">JA131</strain>
    </source>
</reference>
<feature type="domain" description="SPOR" evidence="7">
    <location>
        <begin position="246"/>
        <end position="325"/>
    </location>
</feature>
<dbReference type="InterPro" id="IPR009009">
    <property type="entry name" value="RlpA-like_DPBB"/>
</dbReference>
<keyword evidence="6" id="KW-0472">Membrane</keyword>
<keyword evidence="8" id="KW-0449">Lipoprotein</keyword>
<dbReference type="InterPro" id="IPR012997">
    <property type="entry name" value="RplA"/>
</dbReference>
<gene>
    <name evidence="4" type="primary">rlpA</name>
    <name evidence="8" type="ORF">GGD89_001442</name>
</gene>
<comment type="function">
    <text evidence="4">Lytic transglycosylase with a strong preference for naked glycan strands that lack stem peptides.</text>
</comment>
<dbReference type="CDD" id="cd22268">
    <property type="entry name" value="DPBB_RlpA-like"/>
    <property type="match status" value="1"/>
</dbReference>
<dbReference type="Gene3D" id="2.40.40.10">
    <property type="entry name" value="RlpA-like domain"/>
    <property type="match status" value="1"/>
</dbReference>
<dbReference type="EC" id="4.2.2.-" evidence="4"/>
<evidence type="ECO:0000313" key="8">
    <source>
        <dbReference type="EMBL" id="MBB4265818.1"/>
    </source>
</evidence>
<keyword evidence="9" id="KW-1185">Reference proteome</keyword>
<evidence type="ECO:0000256" key="5">
    <source>
        <dbReference type="RuleBase" id="RU003495"/>
    </source>
</evidence>
<name>A0A7W6W9H2_9PROT</name>
<evidence type="ECO:0000256" key="4">
    <source>
        <dbReference type="HAMAP-Rule" id="MF_02071"/>
    </source>
</evidence>
<dbReference type="SUPFAM" id="SSF110997">
    <property type="entry name" value="Sporulation related repeat"/>
    <property type="match status" value="1"/>
</dbReference>
<keyword evidence="1" id="KW-0732">Signal</keyword>
<dbReference type="GO" id="GO:0000270">
    <property type="term" value="P:peptidoglycan metabolic process"/>
    <property type="evidence" value="ECO:0007669"/>
    <property type="project" value="UniProtKB-UniRule"/>
</dbReference>
<protein>
    <recommendedName>
        <fullName evidence="4">Endolytic peptidoglycan transglycosylase RlpA</fullName>
        <ecNumber evidence="4">4.2.2.-</ecNumber>
    </recommendedName>
</protein>
<dbReference type="SUPFAM" id="SSF50685">
    <property type="entry name" value="Barwin-like endoglucanases"/>
    <property type="match status" value="1"/>
</dbReference>
<evidence type="ECO:0000256" key="6">
    <source>
        <dbReference type="SAM" id="Phobius"/>
    </source>
</evidence>
<dbReference type="HAMAP" id="MF_02071">
    <property type="entry name" value="RlpA"/>
    <property type="match status" value="1"/>
</dbReference>
<dbReference type="GO" id="GO:0071555">
    <property type="term" value="P:cell wall organization"/>
    <property type="evidence" value="ECO:0007669"/>
    <property type="project" value="UniProtKB-KW"/>
</dbReference>
<dbReference type="GO" id="GO:0009279">
    <property type="term" value="C:cell outer membrane"/>
    <property type="evidence" value="ECO:0007669"/>
    <property type="project" value="TreeGrafter"/>
</dbReference>
<dbReference type="PANTHER" id="PTHR34183">
    <property type="entry name" value="ENDOLYTIC PEPTIDOGLYCAN TRANSGLYCOSYLASE RLPA"/>
    <property type="match status" value="1"/>
</dbReference>
<dbReference type="Pfam" id="PF03330">
    <property type="entry name" value="DPBB_1"/>
    <property type="match status" value="1"/>
</dbReference>
<comment type="caution">
    <text evidence="8">The sequence shown here is derived from an EMBL/GenBank/DDBJ whole genome shotgun (WGS) entry which is preliminary data.</text>
</comment>
<feature type="transmembrane region" description="Helical" evidence="6">
    <location>
        <begin position="21"/>
        <end position="41"/>
    </location>
</feature>
<dbReference type="InterPro" id="IPR036680">
    <property type="entry name" value="SPOR-like_sf"/>
</dbReference>
<dbReference type="AlphaFoldDB" id="A0A7W6W9H2"/>
<dbReference type="InterPro" id="IPR007730">
    <property type="entry name" value="SPOR-like_dom"/>
</dbReference>
<evidence type="ECO:0000313" key="9">
    <source>
        <dbReference type="Proteomes" id="UP000554286"/>
    </source>
</evidence>
<organism evidence="8 9">
    <name type="scientific">Roseospira visakhapatnamensis</name>
    <dbReference type="NCBI Taxonomy" id="390880"/>
    <lineage>
        <taxon>Bacteria</taxon>
        <taxon>Pseudomonadati</taxon>
        <taxon>Pseudomonadota</taxon>
        <taxon>Alphaproteobacteria</taxon>
        <taxon>Rhodospirillales</taxon>
        <taxon>Rhodospirillaceae</taxon>
        <taxon>Roseospira</taxon>
    </lineage>
</organism>
<accession>A0A7W6W9H2</accession>
<keyword evidence="6" id="KW-0812">Transmembrane</keyword>
<proteinExistence type="inferred from homology"/>
<dbReference type="Pfam" id="PF05036">
    <property type="entry name" value="SPOR"/>
    <property type="match status" value="1"/>
</dbReference>
<dbReference type="Gene3D" id="3.30.70.1070">
    <property type="entry name" value="Sporulation related repeat"/>
    <property type="match status" value="1"/>
</dbReference>
<keyword evidence="3 4" id="KW-0961">Cell wall biogenesis/degradation</keyword>
<dbReference type="GO" id="GO:0042834">
    <property type="term" value="F:peptidoglycan binding"/>
    <property type="evidence" value="ECO:0007669"/>
    <property type="project" value="InterPro"/>
</dbReference>
<comment type="similarity">
    <text evidence="4 5">Belongs to the RlpA family.</text>
</comment>
<dbReference type="RefSeq" id="WP_184043551.1">
    <property type="nucleotide sequence ID" value="NZ_JACIGK010000008.1"/>
</dbReference>
<evidence type="ECO:0000256" key="3">
    <source>
        <dbReference type="ARBA" id="ARBA00023316"/>
    </source>
</evidence>
<sequence length="325" mass="34884">MRVHGQCAASFPDPVRVRHRSRALTVLSVGVVLVSLLGLAGCAETTLAVNTAKIIAPDGQQGQSSAGRYKVGSPYQIRGRWYTPAEDMGYDEEGMASWYGPGFHGKSTANGERFDQNALTAAHPTLPMPSMVRVTNMANGRSVNLRVNDRGPFSHNRIIDVSKRAAEMLGFRRRGTARVRVTILEEESLALRHGNRRPATTAVARPVSATRVVRPVATPPVARQAADSARSTAGQAFVIANRPAPARDESRWYVQAGAFSNPLNASRAAEHLESLGPTALSPVTTETGANLLRVRVGPVDTGRQAARLLQVVRSSGYPAARVVTH</sequence>
<dbReference type="NCBIfam" id="TIGR00413">
    <property type="entry name" value="rlpA"/>
    <property type="match status" value="1"/>
</dbReference>
<dbReference type="PROSITE" id="PS51724">
    <property type="entry name" value="SPOR"/>
    <property type="match status" value="1"/>
</dbReference>
<evidence type="ECO:0000256" key="1">
    <source>
        <dbReference type="ARBA" id="ARBA00022729"/>
    </source>
</evidence>
<dbReference type="EMBL" id="JACIGK010000008">
    <property type="protein sequence ID" value="MBB4265818.1"/>
    <property type="molecule type" value="Genomic_DNA"/>
</dbReference>
<dbReference type="InterPro" id="IPR034718">
    <property type="entry name" value="RlpA"/>
</dbReference>